<keyword evidence="1" id="KW-0472">Membrane</keyword>
<keyword evidence="1" id="KW-1133">Transmembrane helix</keyword>
<gene>
    <name evidence="3" type="ORF">BFC17_15580</name>
</gene>
<dbReference type="RefSeq" id="WP_070175899.1">
    <property type="nucleotide sequence ID" value="NZ_BMJR01000001.1"/>
</dbReference>
<reference evidence="3 4" key="1">
    <citation type="submission" date="2016-09" db="EMBL/GenBank/DDBJ databases">
        <title>Alteromonas lipolytica, a new species isolated from sea water.</title>
        <authorList>
            <person name="Wu Y.-H."/>
            <person name="Cheng H."/>
            <person name="Xu X.-W."/>
        </authorList>
    </citation>
    <scope>NUCLEOTIDE SEQUENCE [LARGE SCALE GENOMIC DNA]</scope>
    <source>
        <strain evidence="3 4">JW12</strain>
    </source>
</reference>
<evidence type="ECO:0000313" key="4">
    <source>
        <dbReference type="Proteomes" id="UP000176037"/>
    </source>
</evidence>
<evidence type="ECO:0008006" key="5">
    <source>
        <dbReference type="Google" id="ProtNLM"/>
    </source>
</evidence>
<protein>
    <recommendedName>
        <fullName evidence="5">PEP-CTERM protein-sorting domain-containing protein</fullName>
    </recommendedName>
</protein>
<feature type="signal peptide" evidence="2">
    <location>
        <begin position="1"/>
        <end position="20"/>
    </location>
</feature>
<sequence length="209" mass="21444">MKKYLIAMAVAMVASFSANASFITGVTGADMAGIEVTVSFLDGSIETATWEATSATAGGAFSETIGGWSLTLDGDSFGSNTDVPDVYVGVWNFYTGDVGGPLITALTVAILDAGFVFDILEGDNGDGTGAGRPAATDYESDALFLTFGNFYTGALAGTMYFFDEDNGFAPGQTIALMTDTDAFAEVPAPAGLSLLALGLAAVRVARRSK</sequence>
<keyword evidence="4" id="KW-1185">Reference proteome</keyword>
<proteinExistence type="predicted"/>
<dbReference type="OrthoDB" id="6387825at2"/>
<dbReference type="Proteomes" id="UP000176037">
    <property type="component" value="Unassembled WGS sequence"/>
</dbReference>
<dbReference type="EMBL" id="MJIC01000010">
    <property type="protein sequence ID" value="OFI34981.1"/>
    <property type="molecule type" value="Genomic_DNA"/>
</dbReference>
<feature type="transmembrane region" description="Helical" evidence="1">
    <location>
        <begin position="182"/>
        <end position="202"/>
    </location>
</feature>
<name>A0A1E8FGC3_9ALTE</name>
<feature type="chain" id="PRO_5009214162" description="PEP-CTERM protein-sorting domain-containing protein" evidence="2">
    <location>
        <begin position="21"/>
        <end position="209"/>
    </location>
</feature>
<evidence type="ECO:0000313" key="3">
    <source>
        <dbReference type="EMBL" id="OFI34981.1"/>
    </source>
</evidence>
<organism evidence="3 4">
    <name type="scientific">Alteromonas lipolytica</name>
    <dbReference type="NCBI Taxonomy" id="1856405"/>
    <lineage>
        <taxon>Bacteria</taxon>
        <taxon>Pseudomonadati</taxon>
        <taxon>Pseudomonadota</taxon>
        <taxon>Gammaproteobacteria</taxon>
        <taxon>Alteromonadales</taxon>
        <taxon>Alteromonadaceae</taxon>
        <taxon>Alteromonas/Salinimonas group</taxon>
        <taxon>Alteromonas</taxon>
    </lineage>
</organism>
<evidence type="ECO:0000256" key="2">
    <source>
        <dbReference type="SAM" id="SignalP"/>
    </source>
</evidence>
<comment type="caution">
    <text evidence="3">The sequence shown here is derived from an EMBL/GenBank/DDBJ whole genome shotgun (WGS) entry which is preliminary data.</text>
</comment>
<evidence type="ECO:0000256" key="1">
    <source>
        <dbReference type="SAM" id="Phobius"/>
    </source>
</evidence>
<dbReference type="AlphaFoldDB" id="A0A1E8FGC3"/>
<dbReference type="STRING" id="1856405.BFC17_15580"/>
<keyword evidence="1" id="KW-0812">Transmembrane</keyword>
<feature type="transmembrane region" description="Helical" evidence="1">
    <location>
        <begin position="142"/>
        <end position="162"/>
    </location>
</feature>
<accession>A0A1E8FGC3</accession>
<keyword evidence="2" id="KW-0732">Signal</keyword>
<feature type="transmembrane region" description="Helical" evidence="1">
    <location>
        <begin position="102"/>
        <end position="121"/>
    </location>
</feature>